<protein>
    <submittedName>
        <fullName evidence="1">Uncharacterized protein</fullName>
    </submittedName>
</protein>
<dbReference type="HOGENOM" id="CLU_1378542_0_0_1"/>
<evidence type="ECO:0000313" key="1">
    <source>
        <dbReference type="EMBL" id="KIK95091.1"/>
    </source>
</evidence>
<dbReference type="Proteomes" id="UP000054538">
    <property type="component" value="Unassembled WGS sequence"/>
</dbReference>
<sequence length="198" mass="22286">MTVKLVAFELDEVQKKLGVNFKLLDKSKGISRESILKDSNHPGSTKDLHASRFSVSDHMRGLNFTDGRRIDDRLVDGKPHLGRLLGSGKFGGTYDSVGDPNAVIKVMKNRSTDLRPRFLEISRTINAGKQLKPDNSERDQYLTMIAFELRSLQSIKQLKAPKLEQFVLCGSAHVVLFARALTSYCDWAKRPPPMMKEI</sequence>
<reference evidence="2" key="2">
    <citation type="submission" date="2015-01" db="EMBL/GenBank/DDBJ databases">
        <title>Evolutionary Origins and Diversification of the Mycorrhizal Mutualists.</title>
        <authorList>
            <consortium name="DOE Joint Genome Institute"/>
            <consortium name="Mycorrhizal Genomics Consortium"/>
            <person name="Kohler A."/>
            <person name="Kuo A."/>
            <person name="Nagy L.G."/>
            <person name="Floudas D."/>
            <person name="Copeland A."/>
            <person name="Barry K.W."/>
            <person name="Cichocki N."/>
            <person name="Veneault-Fourrey C."/>
            <person name="LaButti K."/>
            <person name="Lindquist E.A."/>
            <person name="Lipzen A."/>
            <person name="Lundell T."/>
            <person name="Morin E."/>
            <person name="Murat C."/>
            <person name="Riley R."/>
            <person name="Ohm R."/>
            <person name="Sun H."/>
            <person name="Tunlid A."/>
            <person name="Henrissat B."/>
            <person name="Grigoriev I.V."/>
            <person name="Hibbett D.S."/>
            <person name="Martin F."/>
        </authorList>
    </citation>
    <scope>NUCLEOTIDE SEQUENCE [LARGE SCALE GENOMIC DNA]</scope>
    <source>
        <strain evidence="2">Ve08.2h10</strain>
    </source>
</reference>
<dbReference type="STRING" id="930991.A0A0D0DY32"/>
<reference evidence="1 2" key="1">
    <citation type="submission" date="2014-04" db="EMBL/GenBank/DDBJ databases">
        <authorList>
            <consortium name="DOE Joint Genome Institute"/>
            <person name="Kuo A."/>
            <person name="Kohler A."/>
            <person name="Jargeat P."/>
            <person name="Nagy L.G."/>
            <person name="Floudas D."/>
            <person name="Copeland A."/>
            <person name="Barry K.W."/>
            <person name="Cichocki N."/>
            <person name="Veneault-Fourrey C."/>
            <person name="LaButti K."/>
            <person name="Lindquist E.A."/>
            <person name="Lipzen A."/>
            <person name="Lundell T."/>
            <person name="Morin E."/>
            <person name="Murat C."/>
            <person name="Sun H."/>
            <person name="Tunlid A."/>
            <person name="Henrissat B."/>
            <person name="Grigoriev I.V."/>
            <person name="Hibbett D.S."/>
            <person name="Martin F."/>
            <person name="Nordberg H.P."/>
            <person name="Cantor M.N."/>
            <person name="Hua S.X."/>
        </authorList>
    </citation>
    <scope>NUCLEOTIDE SEQUENCE [LARGE SCALE GENOMIC DNA]</scope>
    <source>
        <strain evidence="1 2">Ve08.2h10</strain>
    </source>
</reference>
<accession>A0A0D0DY32</accession>
<name>A0A0D0DY32_9AGAM</name>
<evidence type="ECO:0000313" key="2">
    <source>
        <dbReference type="Proteomes" id="UP000054538"/>
    </source>
</evidence>
<keyword evidence="2" id="KW-1185">Reference proteome</keyword>
<dbReference type="InParanoid" id="A0A0D0DY32"/>
<proteinExistence type="predicted"/>
<organism evidence="1 2">
    <name type="scientific">Paxillus rubicundulus Ve08.2h10</name>
    <dbReference type="NCBI Taxonomy" id="930991"/>
    <lineage>
        <taxon>Eukaryota</taxon>
        <taxon>Fungi</taxon>
        <taxon>Dikarya</taxon>
        <taxon>Basidiomycota</taxon>
        <taxon>Agaricomycotina</taxon>
        <taxon>Agaricomycetes</taxon>
        <taxon>Agaricomycetidae</taxon>
        <taxon>Boletales</taxon>
        <taxon>Paxilineae</taxon>
        <taxon>Paxillaceae</taxon>
        <taxon>Paxillus</taxon>
    </lineage>
</organism>
<dbReference type="EMBL" id="KN825064">
    <property type="protein sequence ID" value="KIK95091.1"/>
    <property type="molecule type" value="Genomic_DNA"/>
</dbReference>
<gene>
    <name evidence="1" type="ORF">PAXRUDRAFT_11658</name>
</gene>
<dbReference type="AlphaFoldDB" id="A0A0D0DY32"/>